<evidence type="ECO:0000313" key="2">
    <source>
        <dbReference type="Proteomes" id="UP000487649"/>
    </source>
</evidence>
<dbReference type="Proteomes" id="UP000487649">
    <property type="component" value="Unassembled WGS sequence"/>
</dbReference>
<sequence>MSYGTANVSASELTKVIGGGSYIIGSERLGVGSCSGVSTVYTDQYTNYQAQWKRGCSNNNLVSEYYMYYSDMIDMGRASSTNGEGTYRTSAWTKNVKGSYSTAVSPTNVWTKSGTNKVNYDYTSK</sequence>
<organism evidence="1 2">
    <name type="scientific">Turicibacter sanguinis</name>
    <dbReference type="NCBI Taxonomy" id="154288"/>
    <lineage>
        <taxon>Bacteria</taxon>
        <taxon>Bacillati</taxon>
        <taxon>Bacillota</taxon>
        <taxon>Erysipelotrichia</taxon>
        <taxon>Erysipelotrichales</taxon>
        <taxon>Turicibacteraceae</taxon>
        <taxon>Turicibacter</taxon>
    </lineage>
</organism>
<protein>
    <submittedName>
        <fullName evidence="1">Uncharacterized protein</fullName>
    </submittedName>
</protein>
<dbReference type="RefSeq" id="WP_055166272.1">
    <property type="nucleotide sequence ID" value="NZ_CABJBH010000030.1"/>
</dbReference>
<dbReference type="AlphaFoldDB" id="A0A9X4XG55"/>
<dbReference type="EMBL" id="WMQE01000062">
    <property type="protein sequence ID" value="MTK22806.1"/>
    <property type="molecule type" value="Genomic_DNA"/>
</dbReference>
<gene>
    <name evidence="1" type="ORF">GMA92_15535</name>
</gene>
<accession>A0A9X4XG55</accession>
<dbReference type="GeneID" id="60058824"/>
<reference evidence="1 2" key="1">
    <citation type="journal article" date="2019" name="Nat. Med.">
        <title>A library of human gut bacterial isolates paired with longitudinal multiomics data enables mechanistic microbiome research.</title>
        <authorList>
            <person name="Poyet M."/>
            <person name="Groussin M."/>
            <person name="Gibbons S.M."/>
            <person name="Avila-Pacheco J."/>
            <person name="Jiang X."/>
            <person name="Kearney S.M."/>
            <person name="Perrotta A.R."/>
            <person name="Berdy B."/>
            <person name="Zhao S."/>
            <person name="Lieberman T.D."/>
            <person name="Swanson P.K."/>
            <person name="Smith M."/>
            <person name="Roesemann S."/>
            <person name="Alexander J.E."/>
            <person name="Rich S.A."/>
            <person name="Livny J."/>
            <person name="Vlamakis H."/>
            <person name="Clish C."/>
            <person name="Bullock K."/>
            <person name="Deik A."/>
            <person name="Scott J."/>
            <person name="Pierce K.A."/>
            <person name="Xavier R.J."/>
            <person name="Alm E.J."/>
        </authorList>
    </citation>
    <scope>NUCLEOTIDE SEQUENCE [LARGE SCALE GENOMIC DNA]</scope>
    <source>
        <strain evidence="1 2">BIOML-A198</strain>
    </source>
</reference>
<evidence type="ECO:0000313" key="1">
    <source>
        <dbReference type="EMBL" id="MTK22806.1"/>
    </source>
</evidence>
<proteinExistence type="predicted"/>
<comment type="caution">
    <text evidence="1">The sequence shown here is derived from an EMBL/GenBank/DDBJ whole genome shotgun (WGS) entry which is preliminary data.</text>
</comment>
<name>A0A9X4XG55_9FIRM</name>